<keyword evidence="4 7" id="KW-0406">Ion transport</keyword>
<dbReference type="PRINTS" id="PR00125">
    <property type="entry name" value="ATPASEDELTA"/>
</dbReference>
<evidence type="ECO:0000313" key="9">
    <source>
        <dbReference type="Proteomes" id="UP000266441"/>
    </source>
</evidence>
<dbReference type="HAMAP" id="MF_01416">
    <property type="entry name" value="ATP_synth_delta_bact"/>
    <property type="match status" value="1"/>
</dbReference>
<sequence length="182" mass="20649">MDESAVTVRYAKAIFSLAKQNDLLASLKTDMELISNVCRQSVDFDLLLKSPVVKSSEKIRLTKLIFGEKIDSLSLDFLELVMRNKREAFIPFICRNVLTLIRKEKNIKTAVLTTVSDMDEATIRKAEKILETELGSKVELSTKVNPRMIGGVILRIDDRQYDASIATQLKKMKQELLKTRLG</sequence>
<proteinExistence type="inferred from homology"/>
<keyword evidence="9" id="KW-1185">Reference proteome</keyword>
<evidence type="ECO:0000313" key="8">
    <source>
        <dbReference type="EMBL" id="RIH64032.1"/>
    </source>
</evidence>
<name>A0A399CZV8_9BACT</name>
<dbReference type="OrthoDB" id="9802471at2"/>
<evidence type="ECO:0000256" key="2">
    <source>
        <dbReference type="ARBA" id="ARBA00022448"/>
    </source>
</evidence>
<evidence type="ECO:0000256" key="7">
    <source>
        <dbReference type="HAMAP-Rule" id="MF_01416"/>
    </source>
</evidence>
<dbReference type="Pfam" id="PF00213">
    <property type="entry name" value="OSCP"/>
    <property type="match status" value="1"/>
</dbReference>
<comment type="similarity">
    <text evidence="7">Belongs to the ATPase delta chain family.</text>
</comment>
<evidence type="ECO:0000256" key="6">
    <source>
        <dbReference type="ARBA" id="ARBA00023310"/>
    </source>
</evidence>
<dbReference type="GO" id="GO:0005886">
    <property type="term" value="C:plasma membrane"/>
    <property type="evidence" value="ECO:0007669"/>
    <property type="project" value="UniProtKB-SubCell"/>
</dbReference>
<accession>A0A399CZV8</accession>
<keyword evidence="5 7" id="KW-0472">Membrane</keyword>
<dbReference type="GO" id="GO:0045259">
    <property type="term" value="C:proton-transporting ATP synthase complex"/>
    <property type="evidence" value="ECO:0007669"/>
    <property type="project" value="UniProtKB-KW"/>
</dbReference>
<dbReference type="InterPro" id="IPR026015">
    <property type="entry name" value="ATP_synth_OSCP/delta_N_sf"/>
</dbReference>
<dbReference type="SUPFAM" id="SSF47928">
    <property type="entry name" value="N-terminal domain of the delta subunit of the F1F0-ATP synthase"/>
    <property type="match status" value="1"/>
</dbReference>
<comment type="subcellular location">
    <subcellularLocation>
        <location evidence="7">Cell membrane</location>
        <topology evidence="7">Peripheral membrane protein</topology>
    </subcellularLocation>
    <subcellularLocation>
        <location evidence="1">Membrane</location>
    </subcellularLocation>
</comment>
<protein>
    <recommendedName>
        <fullName evidence="7">ATP synthase subunit delta</fullName>
    </recommendedName>
    <alternativeName>
        <fullName evidence="7">ATP synthase F(1) sector subunit delta</fullName>
    </alternativeName>
    <alternativeName>
        <fullName evidence="7">F-type ATPase subunit delta</fullName>
        <shortName evidence="7">F-ATPase subunit delta</shortName>
    </alternativeName>
</protein>
<dbReference type="GO" id="GO:0016787">
    <property type="term" value="F:hydrolase activity"/>
    <property type="evidence" value="ECO:0007669"/>
    <property type="project" value="UniProtKB-KW"/>
</dbReference>
<keyword evidence="7" id="KW-1003">Cell membrane</keyword>
<dbReference type="InterPro" id="IPR000711">
    <property type="entry name" value="ATPase_OSCP/dsu"/>
</dbReference>
<dbReference type="PANTHER" id="PTHR11910">
    <property type="entry name" value="ATP SYNTHASE DELTA CHAIN"/>
    <property type="match status" value="1"/>
</dbReference>
<dbReference type="Proteomes" id="UP000266441">
    <property type="component" value="Unassembled WGS sequence"/>
</dbReference>
<evidence type="ECO:0000256" key="1">
    <source>
        <dbReference type="ARBA" id="ARBA00004370"/>
    </source>
</evidence>
<evidence type="ECO:0000256" key="3">
    <source>
        <dbReference type="ARBA" id="ARBA00022781"/>
    </source>
</evidence>
<gene>
    <name evidence="7 8" type="primary">atpH</name>
    <name evidence="8" type="ORF">D1164_17010</name>
</gene>
<reference evidence="8 9" key="1">
    <citation type="journal article" date="2015" name="Int. J. Syst. Evol. Microbiol.">
        <title>Mariniphaga sediminis sp. nov., isolated from coastal sediment.</title>
        <authorList>
            <person name="Wang F.Q."/>
            <person name="Shen Q.Y."/>
            <person name="Chen G.J."/>
            <person name="Du Z.J."/>
        </authorList>
    </citation>
    <scope>NUCLEOTIDE SEQUENCE [LARGE SCALE GENOMIC DNA]</scope>
    <source>
        <strain evidence="8 9">SY21</strain>
    </source>
</reference>
<evidence type="ECO:0000256" key="5">
    <source>
        <dbReference type="ARBA" id="ARBA00023136"/>
    </source>
</evidence>
<dbReference type="RefSeq" id="WP_119351093.1">
    <property type="nucleotide sequence ID" value="NZ_JBFHKJ010000169.1"/>
</dbReference>
<comment type="caution">
    <text evidence="8">The sequence shown here is derived from an EMBL/GenBank/DDBJ whole genome shotgun (WGS) entry which is preliminary data.</text>
</comment>
<evidence type="ECO:0000256" key="4">
    <source>
        <dbReference type="ARBA" id="ARBA00023065"/>
    </source>
</evidence>
<dbReference type="NCBIfam" id="TIGR01145">
    <property type="entry name" value="ATP_synt_delta"/>
    <property type="match status" value="1"/>
</dbReference>
<comment type="function">
    <text evidence="7">This protein is part of the stalk that links CF(0) to CF(1). It either transmits conformational changes from CF(0) to CF(1) or is implicated in proton conduction.</text>
</comment>
<dbReference type="EMBL" id="QWET01000014">
    <property type="protein sequence ID" value="RIH64032.1"/>
    <property type="molecule type" value="Genomic_DNA"/>
</dbReference>
<keyword evidence="6 7" id="KW-0066">ATP synthesis</keyword>
<organism evidence="8 9">
    <name type="scientific">Mariniphaga sediminis</name>
    <dbReference type="NCBI Taxonomy" id="1628158"/>
    <lineage>
        <taxon>Bacteria</taxon>
        <taxon>Pseudomonadati</taxon>
        <taxon>Bacteroidota</taxon>
        <taxon>Bacteroidia</taxon>
        <taxon>Marinilabiliales</taxon>
        <taxon>Prolixibacteraceae</taxon>
        <taxon>Mariniphaga</taxon>
    </lineage>
</organism>
<dbReference type="Gene3D" id="1.10.520.20">
    <property type="entry name" value="N-terminal domain of the delta subunit of the F1F0-ATP synthase"/>
    <property type="match status" value="1"/>
</dbReference>
<dbReference type="GO" id="GO:0046933">
    <property type="term" value="F:proton-transporting ATP synthase activity, rotational mechanism"/>
    <property type="evidence" value="ECO:0007669"/>
    <property type="project" value="UniProtKB-UniRule"/>
</dbReference>
<comment type="function">
    <text evidence="7">F(1)F(0) ATP synthase produces ATP from ADP in the presence of a proton or sodium gradient. F-type ATPases consist of two structural domains, F(1) containing the extramembraneous catalytic core and F(0) containing the membrane proton channel, linked together by a central stalk and a peripheral stalk. During catalysis, ATP synthesis in the catalytic domain of F(1) is coupled via a rotary mechanism of the central stalk subunits to proton translocation.</text>
</comment>
<keyword evidence="8" id="KW-0378">Hydrolase</keyword>
<keyword evidence="7" id="KW-0139">CF(1)</keyword>
<keyword evidence="2 7" id="KW-0813">Transport</keyword>
<keyword evidence="3 7" id="KW-0375">Hydrogen ion transport</keyword>
<dbReference type="AlphaFoldDB" id="A0A399CZV8"/>